<organism evidence="1 2">
    <name type="scientific">Blastopirellula marina</name>
    <dbReference type="NCBI Taxonomy" id="124"/>
    <lineage>
        <taxon>Bacteria</taxon>
        <taxon>Pseudomonadati</taxon>
        <taxon>Planctomycetota</taxon>
        <taxon>Planctomycetia</taxon>
        <taxon>Pirellulales</taxon>
        <taxon>Pirellulaceae</taxon>
        <taxon>Blastopirellula</taxon>
    </lineage>
</organism>
<dbReference type="Pfam" id="PF13489">
    <property type="entry name" value="Methyltransf_23"/>
    <property type="match status" value="1"/>
</dbReference>
<accession>A0A2S8GM89</accession>
<gene>
    <name evidence="1" type="ORF">C5Y93_13950</name>
</gene>
<dbReference type="EMBL" id="PUHZ01000014">
    <property type="protein sequence ID" value="PQO45542.1"/>
    <property type="molecule type" value="Genomic_DNA"/>
</dbReference>
<sequence length="285" mass="32224">MREVVLSCLPSFGHRRKLKKLQEEFFAVPPLPPIQFLEAPLGDRLKSAKQQMSDFLNEEDSVTDEEHRYLLMQLFFRGPMDKVREEVREVLGTVHVEESIQTLPVWDIGCGRGELLEVLNEAGFNAVGIDTSALMIKKLSELNLKVRHGDAIQELRTAANDSLCGVTAFHVIEHMPFHAVTELLELSYQKLAPGGFLLLETPNPFCFESLSFFYTDETHVRPIQPYQLAFAVETAGFTETRLHFTAPVPAKRKQDRNYGWMRLYQNHGIVAKKPLAAQAAMGKAA</sequence>
<dbReference type="PANTHER" id="PTHR43861">
    <property type="entry name" value="TRANS-ACONITATE 2-METHYLTRANSFERASE-RELATED"/>
    <property type="match status" value="1"/>
</dbReference>
<dbReference type="CDD" id="cd02440">
    <property type="entry name" value="AdoMet_MTases"/>
    <property type="match status" value="1"/>
</dbReference>
<dbReference type="InterPro" id="IPR029063">
    <property type="entry name" value="SAM-dependent_MTases_sf"/>
</dbReference>
<proteinExistence type="predicted"/>
<dbReference type="Proteomes" id="UP000237819">
    <property type="component" value="Unassembled WGS sequence"/>
</dbReference>
<evidence type="ECO:0000313" key="2">
    <source>
        <dbReference type="Proteomes" id="UP000237819"/>
    </source>
</evidence>
<comment type="caution">
    <text evidence="1">The sequence shown here is derived from an EMBL/GenBank/DDBJ whole genome shotgun (WGS) entry which is preliminary data.</text>
</comment>
<dbReference type="SUPFAM" id="SSF53335">
    <property type="entry name" value="S-adenosyl-L-methionine-dependent methyltransferases"/>
    <property type="match status" value="1"/>
</dbReference>
<dbReference type="Gene3D" id="3.40.50.150">
    <property type="entry name" value="Vaccinia Virus protein VP39"/>
    <property type="match status" value="1"/>
</dbReference>
<reference evidence="1 2" key="1">
    <citation type="submission" date="2018-02" db="EMBL/GenBank/DDBJ databases">
        <title>Comparative genomes isolates from brazilian mangrove.</title>
        <authorList>
            <person name="Araujo J.E."/>
            <person name="Taketani R.G."/>
            <person name="Silva M.C.P."/>
            <person name="Loureco M.V."/>
            <person name="Andreote F.D."/>
        </authorList>
    </citation>
    <scope>NUCLEOTIDE SEQUENCE [LARGE SCALE GENOMIC DNA]</scope>
    <source>
        <strain evidence="1 2">Nap-Phe MGV</strain>
    </source>
</reference>
<evidence type="ECO:0000313" key="1">
    <source>
        <dbReference type="EMBL" id="PQO45542.1"/>
    </source>
</evidence>
<name>A0A2S8GM89_9BACT</name>
<evidence type="ECO:0008006" key="3">
    <source>
        <dbReference type="Google" id="ProtNLM"/>
    </source>
</evidence>
<protein>
    <recommendedName>
        <fullName evidence="3">Class I SAM-dependent methyltransferase</fullName>
    </recommendedName>
</protein>
<dbReference type="AlphaFoldDB" id="A0A2S8GM89"/>